<proteinExistence type="predicted"/>
<protein>
    <recommendedName>
        <fullName evidence="1">Helix-turn-helix domain-containing protein</fullName>
    </recommendedName>
</protein>
<name>A0A512C4R4_9HYPH</name>
<evidence type="ECO:0000259" key="1">
    <source>
        <dbReference type="Pfam" id="PF12728"/>
    </source>
</evidence>
<dbReference type="Proteomes" id="UP000321085">
    <property type="component" value="Unassembled WGS sequence"/>
</dbReference>
<dbReference type="InterPro" id="IPR009061">
    <property type="entry name" value="DNA-bd_dom_put_sf"/>
</dbReference>
<dbReference type="SUPFAM" id="SSF46955">
    <property type="entry name" value="Putative DNA-binding domain"/>
    <property type="match status" value="1"/>
</dbReference>
<dbReference type="Pfam" id="PF12728">
    <property type="entry name" value="HTH_17"/>
    <property type="match status" value="1"/>
</dbReference>
<evidence type="ECO:0000313" key="2">
    <source>
        <dbReference type="EMBL" id="GEO19222.1"/>
    </source>
</evidence>
<feature type="domain" description="Helix-turn-helix" evidence="1">
    <location>
        <begin position="6"/>
        <end position="54"/>
    </location>
</feature>
<organism evidence="2 3">
    <name type="scientific">Microvirga aerophila</name>
    <dbReference type="NCBI Taxonomy" id="670291"/>
    <lineage>
        <taxon>Bacteria</taxon>
        <taxon>Pseudomonadati</taxon>
        <taxon>Pseudomonadota</taxon>
        <taxon>Alphaproteobacteria</taxon>
        <taxon>Hyphomicrobiales</taxon>
        <taxon>Methylobacteriaceae</taxon>
        <taxon>Microvirga</taxon>
    </lineage>
</organism>
<evidence type="ECO:0000313" key="3">
    <source>
        <dbReference type="Proteomes" id="UP000321085"/>
    </source>
</evidence>
<accession>A0A512C4R4</accession>
<keyword evidence="3" id="KW-1185">Reference proteome</keyword>
<sequence length="75" mass="8492">MQLKRYLNPVEASEYIGVSSSWLAKLRLYGGGPRYSKIGRNIRYPTDELDAWLACNLQTSTSETCYSRSGSEHSE</sequence>
<reference evidence="2 3" key="1">
    <citation type="submission" date="2019-07" db="EMBL/GenBank/DDBJ databases">
        <title>Whole genome shotgun sequence of Microvirga aerophila NBRC 106136.</title>
        <authorList>
            <person name="Hosoyama A."/>
            <person name="Uohara A."/>
            <person name="Ohji S."/>
            <person name="Ichikawa N."/>
        </authorList>
    </citation>
    <scope>NUCLEOTIDE SEQUENCE [LARGE SCALE GENOMIC DNA]</scope>
    <source>
        <strain evidence="2 3">NBRC 106136</strain>
    </source>
</reference>
<gene>
    <name evidence="2" type="ORF">MAE02_69180</name>
</gene>
<comment type="caution">
    <text evidence="2">The sequence shown here is derived from an EMBL/GenBank/DDBJ whole genome shotgun (WGS) entry which is preliminary data.</text>
</comment>
<dbReference type="AlphaFoldDB" id="A0A512C4R4"/>
<dbReference type="EMBL" id="BJYU01000366">
    <property type="protein sequence ID" value="GEO19222.1"/>
    <property type="molecule type" value="Genomic_DNA"/>
</dbReference>
<dbReference type="InterPro" id="IPR041657">
    <property type="entry name" value="HTH_17"/>
</dbReference>